<dbReference type="OMA" id="CINGADI"/>
<evidence type="ECO:0000313" key="3">
    <source>
        <dbReference type="EnsemblPlants" id="ONIVA07G19240.1"/>
    </source>
</evidence>
<dbReference type="GO" id="GO:0061630">
    <property type="term" value="F:ubiquitin protein ligase activity"/>
    <property type="evidence" value="ECO:0007669"/>
    <property type="project" value="InterPro"/>
</dbReference>
<organism evidence="3">
    <name type="scientific">Oryza nivara</name>
    <name type="common">Indian wild rice</name>
    <name type="synonym">Oryza sativa f. spontanea</name>
    <dbReference type="NCBI Taxonomy" id="4536"/>
    <lineage>
        <taxon>Eukaryota</taxon>
        <taxon>Viridiplantae</taxon>
        <taxon>Streptophyta</taxon>
        <taxon>Embryophyta</taxon>
        <taxon>Tracheophyta</taxon>
        <taxon>Spermatophyta</taxon>
        <taxon>Magnoliopsida</taxon>
        <taxon>Liliopsida</taxon>
        <taxon>Poales</taxon>
        <taxon>Poaceae</taxon>
        <taxon>BOP clade</taxon>
        <taxon>Oryzoideae</taxon>
        <taxon>Oryzeae</taxon>
        <taxon>Oryzinae</taxon>
        <taxon>Oryza</taxon>
    </lineage>
</organism>
<reference evidence="3" key="1">
    <citation type="submission" date="2015-04" db="UniProtKB">
        <authorList>
            <consortium name="EnsemblPlants"/>
        </authorList>
    </citation>
    <scope>IDENTIFICATION</scope>
    <source>
        <strain evidence="3">SL10</strain>
    </source>
</reference>
<dbReference type="AlphaFoldDB" id="A0A0E0I339"/>
<dbReference type="Proteomes" id="UP000006591">
    <property type="component" value="Chromosome 7"/>
</dbReference>
<dbReference type="InterPro" id="IPR044288">
    <property type="entry name" value="ZNF598/HEL2"/>
</dbReference>
<name>A0A0E0I339_ORYNI</name>
<dbReference type="EnsemblPlants" id="ONIVA07G19240.1">
    <property type="protein sequence ID" value="ONIVA07G19240.1"/>
    <property type="gene ID" value="ONIVA07G19240"/>
</dbReference>
<dbReference type="GO" id="GO:0008270">
    <property type="term" value="F:zinc ion binding"/>
    <property type="evidence" value="ECO:0007669"/>
    <property type="project" value="UniProtKB-KW"/>
</dbReference>
<protein>
    <recommendedName>
        <fullName evidence="2">RING-type domain-containing protein</fullName>
    </recommendedName>
</protein>
<dbReference type="STRING" id="4536.A0A0E0I339"/>
<dbReference type="Gramene" id="ONIVA07G19240.1">
    <property type="protein sequence ID" value="ONIVA07G19240.1"/>
    <property type="gene ID" value="ONIVA07G19240"/>
</dbReference>
<dbReference type="HOGENOM" id="CLU_098824_1_0_1"/>
<evidence type="ECO:0000256" key="1">
    <source>
        <dbReference type="PROSITE-ProRule" id="PRU00175"/>
    </source>
</evidence>
<keyword evidence="4" id="KW-1185">Reference proteome</keyword>
<dbReference type="Gene3D" id="3.30.40.10">
    <property type="entry name" value="Zinc/RING finger domain, C3HC4 (zinc finger)"/>
    <property type="match status" value="1"/>
</dbReference>
<dbReference type="InterPro" id="IPR013083">
    <property type="entry name" value="Znf_RING/FYVE/PHD"/>
</dbReference>
<keyword evidence="1" id="KW-0479">Metal-binding</keyword>
<dbReference type="eggNOG" id="KOG2231">
    <property type="taxonomic scope" value="Eukaryota"/>
</dbReference>
<dbReference type="GO" id="GO:0016567">
    <property type="term" value="P:protein ubiquitination"/>
    <property type="evidence" value="ECO:0007669"/>
    <property type="project" value="TreeGrafter"/>
</dbReference>
<dbReference type="PANTHER" id="PTHR22938:SF15">
    <property type="entry name" value="OS01G0568000 PROTEIN"/>
    <property type="match status" value="1"/>
</dbReference>
<keyword evidence="1" id="KW-0862">Zinc</keyword>
<sequence length="178" mass="19877">MSTKAVCHVVVDIELQDVARGGTAATTTNCCAVCVEPLEWVAIGPCGHRCVCARCIVQVRFVSEDRRCHVCGAPCPLVVVVKGHCINGADILAELPSSPSMITRQGRVDNFWFNVDTAAYFADEQQFKVARIACVKKSFYKPKEWWRSHRRDVCWKNESYVVESDNLSRVNMCCTVVC</sequence>
<accession>A0A0E0I339</accession>
<reference evidence="3" key="2">
    <citation type="submission" date="2018-04" db="EMBL/GenBank/DDBJ databases">
        <title>OnivRS2 (Oryza nivara Reference Sequence Version 2).</title>
        <authorList>
            <person name="Zhang J."/>
            <person name="Kudrna D."/>
            <person name="Lee S."/>
            <person name="Talag J."/>
            <person name="Rajasekar S."/>
            <person name="Welchert J."/>
            <person name="Hsing Y.-I."/>
            <person name="Wing R.A."/>
        </authorList>
    </citation>
    <scope>NUCLEOTIDE SEQUENCE [LARGE SCALE GENOMIC DNA]</scope>
    <source>
        <strain evidence="3">SL10</strain>
    </source>
</reference>
<dbReference type="GO" id="GO:0043022">
    <property type="term" value="F:ribosome binding"/>
    <property type="evidence" value="ECO:0007669"/>
    <property type="project" value="TreeGrafter"/>
</dbReference>
<feature type="domain" description="RING-type" evidence="2">
    <location>
        <begin position="31"/>
        <end position="71"/>
    </location>
</feature>
<dbReference type="InterPro" id="IPR001841">
    <property type="entry name" value="Znf_RING"/>
</dbReference>
<keyword evidence="1" id="KW-0863">Zinc-finger</keyword>
<dbReference type="PROSITE" id="PS50089">
    <property type="entry name" value="ZF_RING_2"/>
    <property type="match status" value="1"/>
</dbReference>
<dbReference type="GO" id="GO:0072344">
    <property type="term" value="P:rescue of stalled ribosome"/>
    <property type="evidence" value="ECO:0007669"/>
    <property type="project" value="InterPro"/>
</dbReference>
<evidence type="ECO:0000259" key="2">
    <source>
        <dbReference type="PROSITE" id="PS50089"/>
    </source>
</evidence>
<dbReference type="PANTHER" id="PTHR22938">
    <property type="entry name" value="ZINC FINGER PROTEIN 598"/>
    <property type="match status" value="1"/>
</dbReference>
<proteinExistence type="predicted"/>
<evidence type="ECO:0000313" key="4">
    <source>
        <dbReference type="Proteomes" id="UP000006591"/>
    </source>
</evidence>